<keyword evidence="5 7" id="KW-0408">Iron</keyword>
<dbReference type="SUPFAM" id="SSF56281">
    <property type="entry name" value="Metallo-hydrolase/oxidoreductase"/>
    <property type="match status" value="1"/>
</dbReference>
<reference evidence="8" key="1">
    <citation type="submission" date="2021-12" db="EMBL/GenBank/DDBJ databases">
        <title>Convergent genome expansion in fungi linked to evolution of root-endophyte symbiosis.</title>
        <authorList>
            <consortium name="DOE Joint Genome Institute"/>
            <person name="Ke Y.-H."/>
            <person name="Bonito G."/>
            <person name="Liao H.-L."/>
            <person name="Looney B."/>
            <person name="Rojas-Flechas A."/>
            <person name="Nash J."/>
            <person name="Hameed K."/>
            <person name="Schadt C."/>
            <person name="Martin F."/>
            <person name="Crous P.W."/>
            <person name="Miettinen O."/>
            <person name="Magnuson J.K."/>
            <person name="Labbe J."/>
            <person name="Jacobson D."/>
            <person name="Doktycz M.J."/>
            <person name="Veneault-Fourrey C."/>
            <person name="Kuo A."/>
            <person name="Mondo S."/>
            <person name="Calhoun S."/>
            <person name="Riley R."/>
            <person name="Ohm R."/>
            <person name="LaButti K."/>
            <person name="Andreopoulos B."/>
            <person name="Pangilinan J."/>
            <person name="Nolan M."/>
            <person name="Tritt A."/>
            <person name="Clum A."/>
            <person name="Lipzen A."/>
            <person name="Daum C."/>
            <person name="Barry K."/>
            <person name="Grigoriev I.V."/>
            <person name="Vilgalys R."/>
        </authorList>
    </citation>
    <scope>NUCLEOTIDE SEQUENCE</scope>
    <source>
        <strain evidence="8">PMI_201</strain>
    </source>
</reference>
<name>A0AAD4L104_9EURO</name>
<dbReference type="CDD" id="cd11063">
    <property type="entry name" value="CYP52"/>
    <property type="match status" value="1"/>
</dbReference>
<dbReference type="InterPro" id="IPR036396">
    <property type="entry name" value="Cyt_P450_sf"/>
</dbReference>
<gene>
    <name evidence="8" type="ORF">BGW36DRAFT_457777</name>
</gene>
<keyword evidence="7" id="KW-0349">Heme</keyword>
<dbReference type="Proteomes" id="UP001201262">
    <property type="component" value="Unassembled WGS sequence"/>
</dbReference>
<evidence type="ECO:0000256" key="5">
    <source>
        <dbReference type="ARBA" id="ARBA00023004"/>
    </source>
</evidence>
<protein>
    <submittedName>
        <fullName evidence="8">Cytochrome P450</fullName>
    </submittedName>
</protein>
<dbReference type="CDD" id="cd07713">
    <property type="entry name" value="DHPS-like_MBL-fold"/>
    <property type="match status" value="1"/>
</dbReference>
<feature type="binding site" description="axial binding residue" evidence="7">
    <location>
        <position position="744"/>
    </location>
    <ligand>
        <name>heme</name>
        <dbReference type="ChEBI" id="CHEBI:30413"/>
    </ligand>
    <ligandPart>
        <name>Fe</name>
        <dbReference type="ChEBI" id="CHEBI:18248"/>
    </ligandPart>
</feature>
<dbReference type="GO" id="GO:0016705">
    <property type="term" value="F:oxidoreductase activity, acting on paired donors, with incorporation or reduction of molecular oxygen"/>
    <property type="evidence" value="ECO:0007669"/>
    <property type="project" value="InterPro"/>
</dbReference>
<evidence type="ECO:0000256" key="4">
    <source>
        <dbReference type="ARBA" id="ARBA00023002"/>
    </source>
</evidence>
<proteinExistence type="inferred from homology"/>
<dbReference type="InterPro" id="IPR041712">
    <property type="entry name" value="DHPS-like_MBL-fold"/>
</dbReference>
<dbReference type="EMBL" id="JAJTJA010000002">
    <property type="protein sequence ID" value="KAH8703530.1"/>
    <property type="molecule type" value="Genomic_DNA"/>
</dbReference>
<sequence>MSTELPNLVEVDYLEIQVIIDNELDPMTAPAPDTVQMLGGTMGHIAMSTARALQPGERGDAIKEIRMEDICCSAHGLSIMVTAIRGDIKHTVLFDAGPEEQAWKRNVNRLKTDISQIEVIQLSHWHRDHSGGIPEAIRMIKKAKRDNGHVDETLVVDVHPDRPDYRGFDMRDKIISLEADPTFEEMENNGARVSQHSETHTILDDMFLISGEIPRETSYETGAKFGMRFDKSEGEWITDEKIADERLLMCNLKGKGIVVFTGCSHAGVVNTSCHAKNLLGGKVPLHAVVGGYHLSLSDDKTTNDTVADLKKLDPAVLLPGHCTGWRAKFAIEKAMPGNLQFLLSAGNAHRNNHLLDFFNARISKHASPACPNCIESNFTGGRRYFLTREPDHIKAVLTGNFADYGKGKVFHDLWSPFLGDSIFTTDGKSWSNSRQLIRPMFIKDRISDLEIFERRTQIMMGLFANPGQTFDIMDLFYRMTLDVTTEFLLGHGIHSLENPKAGFVQAFADVQRMQMALTVLQPIQHFIPKGGYYRGIKTINDFVIPFVQEALELPHEELEKRGRSEKSFTFLHSLANFTRDPKVIRDQVVAVLLAGRDTTAATLSWLIYEIAHYPEIVKKLREEILSTVGPSRAPTYDDLKNMTYLKHTVNETLRLYPAVPFNIRFALADSTLPSGGGPNGDLPLSVLKGDGVIYSTLAMQRRADLYPPTSEQFADPAIFSPERWESWQPKAWQYIPFNGGPRICIGQNFALAEVSYAIVRIVQRYDRIEYDGSWEDQFHKAEIVGTPGMGVKVKMWPAKE</sequence>
<evidence type="ECO:0000313" key="8">
    <source>
        <dbReference type="EMBL" id="KAH8703530.1"/>
    </source>
</evidence>
<dbReference type="InterPro" id="IPR047146">
    <property type="entry name" value="Cyt_P450_E_CYP52_fungi"/>
</dbReference>
<dbReference type="PANTHER" id="PTHR24287:SF5">
    <property type="entry name" value="P450, PUTATIVE (EUROFUNG)-RELATED"/>
    <property type="match status" value="1"/>
</dbReference>
<evidence type="ECO:0000256" key="1">
    <source>
        <dbReference type="ARBA" id="ARBA00001971"/>
    </source>
</evidence>
<dbReference type="SUPFAM" id="SSF48264">
    <property type="entry name" value="Cytochrome P450"/>
    <property type="match status" value="1"/>
</dbReference>
<organism evidence="8 9">
    <name type="scientific">Talaromyces proteolyticus</name>
    <dbReference type="NCBI Taxonomy" id="1131652"/>
    <lineage>
        <taxon>Eukaryota</taxon>
        <taxon>Fungi</taxon>
        <taxon>Dikarya</taxon>
        <taxon>Ascomycota</taxon>
        <taxon>Pezizomycotina</taxon>
        <taxon>Eurotiomycetes</taxon>
        <taxon>Eurotiomycetidae</taxon>
        <taxon>Eurotiales</taxon>
        <taxon>Trichocomaceae</taxon>
        <taxon>Talaromyces</taxon>
        <taxon>Talaromyces sect. Bacilispori</taxon>
    </lineage>
</organism>
<dbReference type="GO" id="GO:0020037">
    <property type="term" value="F:heme binding"/>
    <property type="evidence" value="ECO:0007669"/>
    <property type="project" value="InterPro"/>
</dbReference>
<dbReference type="PRINTS" id="PR00385">
    <property type="entry name" value="P450"/>
</dbReference>
<keyword evidence="9" id="KW-1185">Reference proteome</keyword>
<accession>A0AAD4L104</accession>
<comment type="similarity">
    <text evidence="2">Belongs to the cytochrome P450 family.</text>
</comment>
<dbReference type="RefSeq" id="XP_046076548.1">
    <property type="nucleotide sequence ID" value="XM_046221992.1"/>
</dbReference>
<keyword evidence="4" id="KW-0560">Oxidoreductase</keyword>
<dbReference type="PANTHER" id="PTHR24287">
    <property type="entry name" value="P450, PUTATIVE (EUROFUNG)-RELATED"/>
    <property type="match status" value="1"/>
</dbReference>
<dbReference type="PRINTS" id="PR00463">
    <property type="entry name" value="EP450I"/>
</dbReference>
<dbReference type="GeneID" id="70252279"/>
<dbReference type="Gene3D" id="1.10.630.10">
    <property type="entry name" value="Cytochrome P450"/>
    <property type="match status" value="1"/>
</dbReference>
<evidence type="ECO:0000256" key="7">
    <source>
        <dbReference type="PIRSR" id="PIRSR602401-1"/>
    </source>
</evidence>
<dbReference type="PROSITE" id="PS00086">
    <property type="entry name" value="CYTOCHROME_P450"/>
    <property type="match status" value="1"/>
</dbReference>
<dbReference type="InterPro" id="IPR001128">
    <property type="entry name" value="Cyt_P450"/>
</dbReference>
<evidence type="ECO:0000256" key="2">
    <source>
        <dbReference type="ARBA" id="ARBA00010617"/>
    </source>
</evidence>
<evidence type="ECO:0000256" key="6">
    <source>
        <dbReference type="ARBA" id="ARBA00023033"/>
    </source>
</evidence>
<dbReference type="AlphaFoldDB" id="A0AAD4L104"/>
<dbReference type="InterPro" id="IPR017972">
    <property type="entry name" value="Cyt_P450_CS"/>
</dbReference>
<evidence type="ECO:0000256" key="3">
    <source>
        <dbReference type="ARBA" id="ARBA00022723"/>
    </source>
</evidence>
<dbReference type="GO" id="GO:0005506">
    <property type="term" value="F:iron ion binding"/>
    <property type="evidence" value="ECO:0007669"/>
    <property type="project" value="InterPro"/>
</dbReference>
<dbReference type="InterPro" id="IPR036866">
    <property type="entry name" value="RibonucZ/Hydroxyglut_hydro"/>
</dbReference>
<dbReference type="InterPro" id="IPR002401">
    <property type="entry name" value="Cyt_P450_E_grp-I"/>
</dbReference>
<evidence type="ECO:0000313" key="9">
    <source>
        <dbReference type="Proteomes" id="UP001201262"/>
    </source>
</evidence>
<comment type="cofactor">
    <cofactor evidence="1 7">
        <name>heme</name>
        <dbReference type="ChEBI" id="CHEBI:30413"/>
    </cofactor>
</comment>
<dbReference type="GO" id="GO:0004497">
    <property type="term" value="F:monooxygenase activity"/>
    <property type="evidence" value="ECO:0007669"/>
    <property type="project" value="UniProtKB-KW"/>
</dbReference>
<keyword evidence="3 7" id="KW-0479">Metal-binding</keyword>
<comment type="caution">
    <text evidence="8">The sequence shown here is derived from an EMBL/GenBank/DDBJ whole genome shotgun (WGS) entry which is preliminary data.</text>
</comment>
<dbReference type="Gene3D" id="3.60.15.10">
    <property type="entry name" value="Ribonuclease Z/Hydroxyacylglutathione hydrolase-like"/>
    <property type="match status" value="1"/>
</dbReference>
<keyword evidence="6" id="KW-0503">Monooxygenase</keyword>
<dbReference type="Pfam" id="PF00067">
    <property type="entry name" value="p450"/>
    <property type="match status" value="1"/>
</dbReference>